<evidence type="ECO:0000313" key="12">
    <source>
        <dbReference type="EnsemblMetazoa" id="AALFPA23_004695.P5789"/>
    </source>
</evidence>
<evidence type="ECO:0000256" key="9">
    <source>
        <dbReference type="SAM" id="MobiDB-lite"/>
    </source>
</evidence>
<proteinExistence type="inferred from homology"/>
<evidence type="ECO:0000256" key="8">
    <source>
        <dbReference type="RuleBase" id="RU361229"/>
    </source>
</evidence>
<protein>
    <recommendedName>
        <fullName evidence="8">Lipase maturation factor</fullName>
    </recommendedName>
</protein>
<reference evidence="12" key="2">
    <citation type="submission" date="2025-05" db="UniProtKB">
        <authorList>
            <consortium name="EnsemblMetazoa"/>
        </authorList>
    </citation>
    <scope>IDENTIFICATION</scope>
    <source>
        <strain evidence="12">Foshan</strain>
    </source>
</reference>
<feature type="transmembrane region" description="Helical" evidence="8">
    <location>
        <begin position="404"/>
        <end position="423"/>
    </location>
</feature>
<keyword evidence="3 8" id="KW-0812">Transmembrane</keyword>
<evidence type="ECO:0000256" key="4">
    <source>
        <dbReference type="ARBA" id="ARBA00022824"/>
    </source>
</evidence>
<organism evidence="12 13">
    <name type="scientific">Aedes albopictus</name>
    <name type="common">Asian tiger mosquito</name>
    <name type="synonym">Stegomyia albopicta</name>
    <dbReference type="NCBI Taxonomy" id="7160"/>
    <lineage>
        <taxon>Eukaryota</taxon>
        <taxon>Metazoa</taxon>
        <taxon>Ecdysozoa</taxon>
        <taxon>Arthropoda</taxon>
        <taxon>Hexapoda</taxon>
        <taxon>Insecta</taxon>
        <taxon>Pterygota</taxon>
        <taxon>Neoptera</taxon>
        <taxon>Endopterygota</taxon>
        <taxon>Diptera</taxon>
        <taxon>Nematocera</taxon>
        <taxon>Culicoidea</taxon>
        <taxon>Culicidae</taxon>
        <taxon>Culicinae</taxon>
        <taxon>Aedini</taxon>
        <taxon>Aedes</taxon>
        <taxon>Stegomyia</taxon>
    </lineage>
</organism>
<keyword evidence="13" id="KW-1185">Reference proteome</keyword>
<sequence length="653" mass="74447">MKPVSGASDTERSSARKDEGHDGEPAEVHYPPLVRNLILRAMCGVYLVAFLSFYVQAEGLYSNSGILPASRVLANGTIQEQFNLLRLAPLLGLDSFSMVDLFCLAGSVIAFLGLVFSDLCRLQSFIAMWTFYFSLVQISQSFRQQSDELLLEAGFLCILLAPSKLSDPRSPIEDLALLLMKWLLFRFVFASGSVKLASGCPLWWDLTGLKRHFETMPLPTSYSWYTYQQPDGLHRLSTIYVYLSELVCSWLFFAPNQKVRMFAMWWQVFLHLNIIGSGNYGFLSLIVLTLLLTLVDDRELVRTQVKKEPRKEDKRGALTVKVISISMVIGTWLMFGVGYKNGELAFKLLFNRSQYLNMMQMMLRAAPLLVLSLMVQKFLKIVNKQAGVKTVADGIRKLSENWQLFLPTVAAFAVLFTSIVPHLQLTQSTAISSSILTKPYQGLHNLFVVNQYGQHLIKMRPKRLEIILEYSDELTGPWHEYGFQYKPWSQGGSMPYAWVYFPRFDFKFYDASVSKPHNQKWLYPLVQRLLQNEPTVVKLLDEDNVPSRPPKFIRASLYHFSYTSWFDGNSTTFWTRERVNDYFPAYTLADGFLETKLNDIGIPATASTPEAMNLPLKLLMDGVRNFLGIFEGSLLVLGVLMAAFVMILTQRRN</sequence>
<evidence type="ECO:0000313" key="13">
    <source>
        <dbReference type="Proteomes" id="UP000069940"/>
    </source>
</evidence>
<dbReference type="Pfam" id="PF06762">
    <property type="entry name" value="LMF1"/>
    <property type="match status" value="1"/>
</dbReference>
<accession>A0ABM1Y106</accession>
<feature type="transmembrane region" description="Helical" evidence="8">
    <location>
        <begin position="355"/>
        <end position="375"/>
    </location>
</feature>
<comment type="subcellular location">
    <subcellularLocation>
        <location evidence="1 8">Endoplasmic reticulum membrane</location>
        <topology evidence="1 8">Multi-pass membrane protein</topology>
    </subcellularLocation>
</comment>
<dbReference type="Proteomes" id="UP000069940">
    <property type="component" value="Unassembled WGS sequence"/>
</dbReference>
<feature type="transmembrane region" description="Helical" evidence="8">
    <location>
        <begin position="316"/>
        <end position="335"/>
    </location>
</feature>
<evidence type="ECO:0000256" key="7">
    <source>
        <dbReference type="ARBA" id="ARBA00023180"/>
    </source>
</evidence>
<dbReference type="GeneID" id="109399664"/>
<keyword evidence="7" id="KW-0325">Glycoprotein</keyword>
<reference evidence="13" key="1">
    <citation type="journal article" date="2015" name="Proc. Natl. Acad. Sci. U.S.A.">
        <title>Genome sequence of the Asian Tiger mosquito, Aedes albopictus, reveals insights into its biology, genetics, and evolution.</title>
        <authorList>
            <person name="Chen X.G."/>
            <person name="Jiang X."/>
            <person name="Gu J."/>
            <person name="Xu M."/>
            <person name="Wu Y."/>
            <person name="Deng Y."/>
            <person name="Zhang C."/>
            <person name="Bonizzoni M."/>
            <person name="Dermauw W."/>
            <person name="Vontas J."/>
            <person name="Armbruster P."/>
            <person name="Huang X."/>
            <person name="Yang Y."/>
            <person name="Zhang H."/>
            <person name="He W."/>
            <person name="Peng H."/>
            <person name="Liu Y."/>
            <person name="Wu K."/>
            <person name="Chen J."/>
            <person name="Lirakis M."/>
            <person name="Topalis P."/>
            <person name="Van Leeuwen T."/>
            <person name="Hall A.B."/>
            <person name="Jiang X."/>
            <person name="Thorpe C."/>
            <person name="Mueller R.L."/>
            <person name="Sun C."/>
            <person name="Waterhouse R.M."/>
            <person name="Yan G."/>
            <person name="Tu Z.J."/>
            <person name="Fang X."/>
            <person name="James A.A."/>
        </authorList>
    </citation>
    <scope>NUCLEOTIDE SEQUENCE [LARGE SCALE GENOMIC DNA]</scope>
    <source>
        <strain evidence="13">Foshan</strain>
    </source>
</reference>
<feature type="transmembrane region" description="Helical" evidence="8">
    <location>
        <begin position="37"/>
        <end position="55"/>
    </location>
</feature>
<feature type="region of interest" description="Disordered" evidence="9">
    <location>
        <begin position="1"/>
        <end position="24"/>
    </location>
</feature>
<dbReference type="Pfam" id="PF25179">
    <property type="entry name" value="LMF1_C"/>
    <property type="match status" value="1"/>
</dbReference>
<feature type="domain" description="Lipase maturation factor 1/2 N-terminal" evidence="10">
    <location>
        <begin position="144"/>
        <end position="300"/>
    </location>
</feature>
<dbReference type="InterPro" id="IPR009613">
    <property type="entry name" value="LMF"/>
</dbReference>
<evidence type="ECO:0000256" key="1">
    <source>
        <dbReference type="ARBA" id="ARBA00004477"/>
    </source>
</evidence>
<keyword evidence="5 8" id="KW-1133">Transmembrane helix</keyword>
<feature type="transmembrane region" description="Helical" evidence="8">
    <location>
        <begin position="274"/>
        <end position="295"/>
    </location>
</feature>
<evidence type="ECO:0000256" key="5">
    <source>
        <dbReference type="ARBA" id="ARBA00022989"/>
    </source>
</evidence>
<dbReference type="EnsemblMetazoa" id="AALFPA23_004695.R5789">
    <property type="protein sequence ID" value="AALFPA23_004695.P5789"/>
    <property type="gene ID" value="AALFPA23_004695"/>
</dbReference>
<evidence type="ECO:0000259" key="11">
    <source>
        <dbReference type="Pfam" id="PF25179"/>
    </source>
</evidence>
<feature type="transmembrane region" description="Helical" evidence="8">
    <location>
        <begin position="96"/>
        <end position="116"/>
    </location>
</feature>
<dbReference type="InterPro" id="IPR057433">
    <property type="entry name" value="LMF1/2_C"/>
</dbReference>
<evidence type="ECO:0000256" key="3">
    <source>
        <dbReference type="ARBA" id="ARBA00022692"/>
    </source>
</evidence>
<dbReference type="PANTHER" id="PTHR14463">
    <property type="entry name" value="LIPASE MATURATION FACTOR"/>
    <property type="match status" value="1"/>
</dbReference>
<feature type="domain" description="Lipase maturation factor 1/2 C-terminal" evidence="11">
    <location>
        <begin position="448"/>
        <end position="584"/>
    </location>
</feature>
<feature type="transmembrane region" description="Helical" evidence="8">
    <location>
        <begin position="236"/>
        <end position="254"/>
    </location>
</feature>
<dbReference type="InterPro" id="IPR057434">
    <property type="entry name" value="LMF1/2_N"/>
</dbReference>
<feature type="compositionally biased region" description="Basic and acidic residues" evidence="9">
    <location>
        <begin position="9"/>
        <end position="24"/>
    </location>
</feature>
<evidence type="ECO:0000259" key="10">
    <source>
        <dbReference type="Pfam" id="PF06762"/>
    </source>
</evidence>
<feature type="transmembrane region" description="Helical" evidence="8">
    <location>
        <begin position="626"/>
        <end position="648"/>
    </location>
</feature>
<dbReference type="RefSeq" id="XP_019548612.3">
    <property type="nucleotide sequence ID" value="XM_019693067.3"/>
</dbReference>
<dbReference type="PANTHER" id="PTHR14463:SF5">
    <property type="entry name" value="LIPASE MATURATION FACTOR 2"/>
    <property type="match status" value="1"/>
</dbReference>
<evidence type="ECO:0000256" key="2">
    <source>
        <dbReference type="ARBA" id="ARBA00005512"/>
    </source>
</evidence>
<keyword evidence="6 8" id="KW-0472">Membrane</keyword>
<keyword evidence="4 8" id="KW-0256">Endoplasmic reticulum</keyword>
<evidence type="ECO:0000256" key="6">
    <source>
        <dbReference type="ARBA" id="ARBA00023136"/>
    </source>
</evidence>
<comment type="function">
    <text evidence="8">Involved in the maturation of specific proteins in the endoplasmic reticulum.</text>
</comment>
<name>A0ABM1Y106_AEDAL</name>
<comment type="similarity">
    <text evidence="2 8">Belongs to the lipase maturation factor family.</text>
</comment>